<dbReference type="SFLD" id="SFLDS00003">
    <property type="entry name" value="Haloacid_Dehalogenase"/>
    <property type="match status" value="1"/>
</dbReference>
<dbReference type="Gene3D" id="3.40.50.1000">
    <property type="entry name" value="HAD superfamily/HAD-like"/>
    <property type="match status" value="1"/>
</dbReference>
<dbReference type="InterPro" id="IPR051540">
    <property type="entry name" value="S-2-haloacid_dehalogenase"/>
</dbReference>
<reference evidence="2 3" key="1">
    <citation type="submission" date="2019-03" db="EMBL/GenBank/DDBJ databases">
        <title>Genomic Encyclopedia of Type Strains, Phase IV (KMG-IV): sequencing the most valuable type-strain genomes for metagenomic binning, comparative biology and taxonomic classification.</title>
        <authorList>
            <person name="Goeker M."/>
        </authorList>
    </citation>
    <scope>NUCLEOTIDE SEQUENCE [LARGE SCALE GENOMIC DNA]</scope>
    <source>
        <strain evidence="2 3">DSM 18063</strain>
    </source>
</reference>
<dbReference type="AlphaFoldDB" id="A0A4V2SRY2"/>
<dbReference type="InterPro" id="IPR036412">
    <property type="entry name" value="HAD-like_sf"/>
</dbReference>
<protein>
    <submittedName>
        <fullName evidence="2">Putative hydrolase of the HAD superfamily</fullName>
    </submittedName>
</protein>
<evidence type="ECO:0000256" key="1">
    <source>
        <dbReference type="ARBA" id="ARBA00022801"/>
    </source>
</evidence>
<proteinExistence type="predicted"/>
<dbReference type="InterPro" id="IPR023198">
    <property type="entry name" value="PGP-like_dom2"/>
</dbReference>
<dbReference type="Proteomes" id="UP000294835">
    <property type="component" value="Unassembled WGS sequence"/>
</dbReference>
<dbReference type="CDD" id="cd07515">
    <property type="entry name" value="HAD-like"/>
    <property type="match status" value="1"/>
</dbReference>
<comment type="caution">
    <text evidence="2">The sequence shown here is derived from an EMBL/GenBank/DDBJ whole genome shotgun (WGS) entry which is preliminary data.</text>
</comment>
<dbReference type="SFLD" id="SFLDG01129">
    <property type="entry name" value="C1.5:_HAD__Beta-PGM__Phosphata"/>
    <property type="match status" value="1"/>
</dbReference>
<evidence type="ECO:0000313" key="2">
    <source>
        <dbReference type="EMBL" id="TCP44396.1"/>
    </source>
</evidence>
<dbReference type="OrthoDB" id="6101375at2"/>
<keyword evidence="1 2" id="KW-0378">Hydrolase</keyword>
<dbReference type="Gene3D" id="1.10.150.240">
    <property type="entry name" value="Putative phosphatase, domain 2"/>
    <property type="match status" value="1"/>
</dbReference>
<dbReference type="PANTHER" id="PTHR43316:SF8">
    <property type="entry name" value="HAD FAMILY HYDROLASE"/>
    <property type="match status" value="1"/>
</dbReference>
<sequence length="233" mass="25931">MATAITTIGFDADDTLWQNERFFRMTQERFAQLLADFAEPDHLMDRLLAAEIRNLGHYGFGIKGFVLSMIETAIEVTEDRVPARVIRELLEAGQEMLRHPIELMPHARDAVQALADEFRILLITKGDLLDQERKLAQSGLGDLFDGVEIVSDKTAPRYEAIFARHGEGAGRSVMVGNSLRSDVIPAIEAGAWGVFVPHDLTWELEHAEPPLGHARFAELQHLGELPALINTLG</sequence>
<dbReference type="EMBL" id="SLXP01000001">
    <property type="protein sequence ID" value="TCP44396.1"/>
    <property type="molecule type" value="Genomic_DNA"/>
</dbReference>
<accession>A0A4V2SRY2</accession>
<dbReference type="GO" id="GO:0016787">
    <property type="term" value="F:hydrolase activity"/>
    <property type="evidence" value="ECO:0007669"/>
    <property type="project" value="UniProtKB-KW"/>
</dbReference>
<dbReference type="SUPFAM" id="SSF56784">
    <property type="entry name" value="HAD-like"/>
    <property type="match status" value="1"/>
</dbReference>
<dbReference type="Pfam" id="PF00702">
    <property type="entry name" value="Hydrolase"/>
    <property type="match status" value="1"/>
</dbReference>
<dbReference type="PANTHER" id="PTHR43316">
    <property type="entry name" value="HYDROLASE, HALOACID DELAHOGENASE-RELATED"/>
    <property type="match status" value="1"/>
</dbReference>
<organism evidence="2 3">
    <name type="scientific">Rhodovulum marinum</name>
    <dbReference type="NCBI Taxonomy" id="320662"/>
    <lineage>
        <taxon>Bacteria</taxon>
        <taxon>Pseudomonadati</taxon>
        <taxon>Pseudomonadota</taxon>
        <taxon>Alphaproteobacteria</taxon>
        <taxon>Rhodobacterales</taxon>
        <taxon>Paracoccaceae</taxon>
        <taxon>Rhodovulum</taxon>
    </lineage>
</organism>
<name>A0A4V2SRY2_9RHOB</name>
<evidence type="ECO:0000313" key="3">
    <source>
        <dbReference type="Proteomes" id="UP000294835"/>
    </source>
</evidence>
<gene>
    <name evidence="2" type="ORF">EV662_101489</name>
</gene>
<dbReference type="RefSeq" id="WP_132460523.1">
    <property type="nucleotide sequence ID" value="NZ_SLXP01000001.1"/>
</dbReference>
<keyword evidence="3" id="KW-1185">Reference proteome</keyword>
<dbReference type="InterPro" id="IPR023214">
    <property type="entry name" value="HAD_sf"/>
</dbReference>